<dbReference type="SUPFAM" id="SSF52540">
    <property type="entry name" value="P-loop containing nucleoside triphosphate hydrolases"/>
    <property type="match status" value="1"/>
</dbReference>
<dbReference type="Pfam" id="PF13177">
    <property type="entry name" value="DNA_pol3_delta2"/>
    <property type="match status" value="1"/>
</dbReference>
<name>A0A227KE35_9BURK</name>
<dbReference type="GO" id="GO:0006261">
    <property type="term" value="P:DNA-templated DNA replication"/>
    <property type="evidence" value="ECO:0007669"/>
    <property type="project" value="TreeGrafter"/>
</dbReference>
<protein>
    <submittedName>
        <fullName evidence="1">DNA polymerase III subunit delta</fullName>
    </submittedName>
</protein>
<dbReference type="Gene3D" id="3.40.50.300">
    <property type="entry name" value="P-loop containing nucleotide triphosphate hydrolases"/>
    <property type="match status" value="1"/>
</dbReference>
<dbReference type="AlphaFoldDB" id="A0A227KE35"/>
<dbReference type="GO" id="GO:0003887">
    <property type="term" value="F:DNA-directed DNA polymerase activity"/>
    <property type="evidence" value="ECO:0007669"/>
    <property type="project" value="InterPro"/>
</dbReference>
<organism evidence="1 2">
    <name type="scientific">Turicimonas muris</name>
    <dbReference type="NCBI Taxonomy" id="1796652"/>
    <lineage>
        <taxon>Bacteria</taxon>
        <taxon>Pseudomonadati</taxon>
        <taxon>Pseudomonadota</taxon>
        <taxon>Betaproteobacteria</taxon>
        <taxon>Burkholderiales</taxon>
        <taxon>Sutterellaceae</taxon>
        <taxon>Turicimonas</taxon>
    </lineage>
</organism>
<gene>
    <name evidence="1" type="ORF">ADH67_10250</name>
</gene>
<dbReference type="PANTHER" id="PTHR11669">
    <property type="entry name" value="REPLICATION FACTOR C / DNA POLYMERASE III GAMMA-TAU SUBUNIT"/>
    <property type="match status" value="1"/>
</dbReference>
<comment type="caution">
    <text evidence="1">The sequence shown here is derived from an EMBL/GenBank/DDBJ whole genome shotgun (WGS) entry which is preliminary data.</text>
</comment>
<evidence type="ECO:0000313" key="1">
    <source>
        <dbReference type="EMBL" id="OXE45793.1"/>
    </source>
</evidence>
<keyword evidence="2" id="KW-1185">Reference proteome</keyword>
<dbReference type="EMBL" id="NHMP01000007">
    <property type="protein sequence ID" value="OXE45793.1"/>
    <property type="molecule type" value="Genomic_DNA"/>
</dbReference>
<accession>A0A227KE35</accession>
<dbReference type="InterPro" id="IPR050238">
    <property type="entry name" value="DNA_Rep/Repair_Clamp_Loader"/>
</dbReference>
<dbReference type="GeneID" id="78361392"/>
<dbReference type="InterPro" id="IPR004622">
    <property type="entry name" value="DNA_pol_HolB"/>
</dbReference>
<dbReference type="NCBIfam" id="TIGR00678">
    <property type="entry name" value="holB"/>
    <property type="match status" value="1"/>
</dbReference>
<dbReference type="GO" id="GO:0009360">
    <property type="term" value="C:DNA polymerase III complex"/>
    <property type="evidence" value="ECO:0007669"/>
    <property type="project" value="TreeGrafter"/>
</dbReference>
<proteinExistence type="predicted"/>
<dbReference type="Proteomes" id="UP000214610">
    <property type="component" value="Unassembled WGS sequence"/>
</dbReference>
<evidence type="ECO:0000313" key="2">
    <source>
        <dbReference type="Proteomes" id="UP000214610"/>
    </source>
</evidence>
<reference evidence="2" key="1">
    <citation type="submission" date="2017-05" db="EMBL/GenBank/DDBJ databases">
        <title>Improved OligoMM genomes.</title>
        <authorList>
            <person name="Garzetti D."/>
        </authorList>
    </citation>
    <scope>NUCLEOTIDE SEQUENCE [LARGE SCALE GENOMIC DNA]</scope>
    <source>
        <strain evidence="2">YL45</strain>
    </source>
</reference>
<dbReference type="RefSeq" id="WP_066592683.1">
    <property type="nucleotide sequence ID" value="NZ_CAJTBZ010000015.1"/>
</dbReference>
<dbReference type="GO" id="GO:0008408">
    <property type="term" value="F:3'-5' exonuclease activity"/>
    <property type="evidence" value="ECO:0007669"/>
    <property type="project" value="InterPro"/>
</dbReference>
<dbReference type="InterPro" id="IPR027417">
    <property type="entry name" value="P-loop_NTPase"/>
</dbReference>
<sequence length="345" mass="38831">MGLAPYPWLQKPAELLESFTKKLPSSILIHGPRGSGTYELGEAFAKLILCSSPVDGHACGQCAECKLIEAGNHPDFKLLLSEAEEAIHPLPWQKEAKPVTGKKTISRTISIEQIRALSDFIGISSHRGGRRVVLVYPADTMMADQSSALLKTLEEPPPSMVFILVSDNLDRMLPTIRSRCQLVRVAPPTQEQGVQFLKEKGVKNPVEELAKLGGMPLLYFEQDQKLRLDPEKEEKLLDLLAKGPALDARSIIDLSSAEYSLVPLTTLLQRWCNDLVLVSQGLQPRYFLRRANQTKSIASSVNLKKLYAFWDELNTTRRHLQIALNPRMMTQDMLFKYKDIFPKRR</sequence>
<dbReference type="PANTHER" id="PTHR11669:SF8">
    <property type="entry name" value="DNA POLYMERASE III SUBUNIT DELTA"/>
    <property type="match status" value="1"/>
</dbReference>